<evidence type="ECO:0000259" key="4">
    <source>
        <dbReference type="PROSITE" id="PS50022"/>
    </source>
</evidence>
<dbReference type="InterPro" id="IPR013320">
    <property type="entry name" value="ConA-like_dom_sf"/>
</dbReference>
<protein>
    <submittedName>
        <fullName evidence="7">Ig-like domain-containing protein</fullName>
    </submittedName>
</protein>
<dbReference type="PROSITE" id="PS51762">
    <property type="entry name" value="GH16_2"/>
    <property type="match status" value="1"/>
</dbReference>
<evidence type="ECO:0000256" key="1">
    <source>
        <dbReference type="ARBA" id="ARBA00006865"/>
    </source>
</evidence>
<dbReference type="InterPro" id="IPR008979">
    <property type="entry name" value="Galactose-bd-like_sf"/>
</dbReference>
<dbReference type="Pfam" id="PF18962">
    <property type="entry name" value="Por_Secre_tail"/>
    <property type="match status" value="1"/>
</dbReference>
<dbReference type="PROSITE" id="PS51175">
    <property type="entry name" value="CBM6"/>
    <property type="match status" value="1"/>
</dbReference>
<dbReference type="Proteomes" id="UP000831785">
    <property type="component" value="Chromosome"/>
</dbReference>
<dbReference type="InterPro" id="IPR000757">
    <property type="entry name" value="Beta-glucanase-like"/>
</dbReference>
<dbReference type="Pfam" id="PF03422">
    <property type="entry name" value="CBM_6"/>
    <property type="match status" value="1"/>
</dbReference>
<sequence>MKTLSKFPGRWARLAVATGIGWLLQTTPAQAQCTQLVWQDEFDTPGDLSKWQVYEGDGCETGNCNFGNAELQVYRPANATVTGGVLNIATRYENTVVGGRTYNYTSAKLYSKQASGALQTFKYGRIEARMKLPSAQGVWPAFWMLADPGNWPTTGEIDIMEAKHKNPTSVSGTIHYDAGGWRYSGRDYTSAVDLSQAFHVYAVEWSPEKIQWFVDGVLFNTASPSTTVGGSWPFNDNNFYIILNAAVGGPGTGFTGYQNPTPSDFPTTTQVDYVRVYKGAFSAAVLGAGQVYQGDANKTYRLEAIAGATYAWTVPSAATITNGQGTNAVQVSFGSGATTGTVSATVTVNNCPTGTYSKAVTVLPALQLDRVYEDFESSRVITYGVVTGTLTQAVNNPAATAGNTSAKVGQYVRNASEQYDVLYVRNLGIRNANDFVAGRRKVYVDVYSTAPVGSKVTMQFENSQATTATNFPTGRHSAYRAFTTRQNAWETFEFEFERSLDAGTNIYAIDNVAFLFQPATNSGATFYFDNLLIKQKPDAPVVATDVLLNYDGAARITFDPTITGGTYTLNFANPSATGVNTSANVARYVRNPAEQYDVLFFDAGVPGTVIEDAALFKNQTYQLQFDVYSTAPVGTPVGITLQNKAAAAGAYPAGRNSTYLANTTRQNQWETLTFSYNTTPDGGTANVSIDQLAILFNSGVASGDTYYIDNIRVAKRATPTYTAGTTFENYDTVRNLPLRTATGTYVAAANNPAATGLNTSAKVAQYTRNPASQYDALTLASTQIKDGAAYESGQKVFAMDVYTSAPVGTPISWQLENSTATTPGNYPTGRHSSYQAVVKQTNAWHTLTFSYAGSPDAGTADAEVDNVVLLFAPNSLTGSVFYIDNLRSLTAVSSPTNAAPTVSLTAPSGGATFAAPASITLTATAADADGTVSKVEFYNGATKLGEDVSSPYTFSWTNVPAGSYSLTARATDNAGAVTTSAAVSVTVGAAPSGLTIPGTIEAENYTAMAGVQLEATGDTGGGQNVGWIDTGDYLDYAVNVQTAGTYTVGFRVASVPGGGQLQLRSASGMVYATASIAATGGWQTWSTVNATATLPAGAQTLRVYVAAGGWNLNWISFTAPTNAAPTVSLTSPTGGTAVTAPASITLTALAADADGTVSKVEFYNGTTKLGEDVSSPYAFSWSNVPAGTYSLTARATDNAGAVTASTAVSVTVSAAPATTNLALNKSATASSVENAGSPAQSAVDGNSSTRWSSEWGAAPQWIYVDLGATYNVSRVKLLWEAAYATDYQVEISSDAVTWSPLRAVTGNSSLTNDLTGLSGTGKFVRIYCQTRALPYGYSLYDFEVYGTAASGSRALATTRVIAPEARLYPNPVSRLLKVPIASAGVLTITDALGRVAHTQAVTAQQAVAEVDVQSLQPGLYFLTLRDATGGSTVQQFIKQ</sequence>
<dbReference type="Pfam" id="PF00754">
    <property type="entry name" value="F5_F8_type_C"/>
    <property type="match status" value="1"/>
</dbReference>
<dbReference type="InterPro" id="IPR013783">
    <property type="entry name" value="Ig-like_fold"/>
</dbReference>
<keyword evidence="8" id="KW-1185">Reference proteome</keyword>
<dbReference type="SUPFAM" id="SSF49785">
    <property type="entry name" value="Galactose-binding domain-like"/>
    <property type="match status" value="3"/>
</dbReference>
<accession>A0ABY4FEM8</accession>
<dbReference type="NCBIfam" id="TIGR04183">
    <property type="entry name" value="Por_Secre_tail"/>
    <property type="match status" value="1"/>
</dbReference>
<dbReference type="Pfam" id="PF19408">
    <property type="entry name" value="PKD_6"/>
    <property type="match status" value="1"/>
</dbReference>
<keyword evidence="2 3" id="KW-0732">Signal</keyword>
<gene>
    <name evidence="7" type="ORF">MUN80_10320</name>
</gene>
<feature type="chain" id="PRO_5045739393" evidence="3">
    <location>
        <begin position="32"/>
        <end position="1439"/>
    </location>
</feature>
<dbReference type="CDD" id="cd04080">
    <property type="entry name" value="CBM6_cellulase-like"/>
    <property type="match status" value="1"/>
</dbReference>
<feature type="signal peptide" evidence="3">
    <location>
        <begin position="1"/>
        <end position="31"/>
    </location>
</feature>
<proteinExistence type="inferred from homology"/>
<dbReference type="Pfam" id="PF17957">
    <property type="entry name" value="Big_7"/>
    <property type="match status" value="2"/>
</dbReference>
<reference evidence="7 8" key="1">
    <citation type="submission" date="2022-04" db="EMBL/GenBank/DDBJ databases">
        <title>Hymenobacter sp. isolated from the air.</title>
        <authorList>
            <person name="Won M."/>
            <person name="Lee C.-M."/>
            <person name="Woen H.-Y."/>
            <person name="Kwon S.-W."/>
        </authorList>
    </citation>
    <scope>NUCLEOTIDE SEQUENCE [LARGE SCALE GENOMIC DNA]</scope>
    <source>
        <strain evidence="8">5116 S-27</strain>
    </source>
</reference>
<evidence type="ECO:0000259" key="5">
    <source>
        <dbReference type="PROSITE" id="PS51175"/>
    </source>
</evidence>
<dbReference type="InterPro" id="IPR005084">
    <property type="entry name" value="CBM6"/>
</dbReference>
<dbReference type="Gene3D" id="2.60.120.200">
    <property type="match status" value="1"/>
</dbReference>
<evidence type="ECO:0000259" key="6">
    <source>
        <dbReference type="PROSITE" id="PS51762"/>
    </source>
</evidence>
<dbReference type="InterPro" id="IPR045829">
    <property type="entry name" value="PKD_6"/>
</dbReference>
<dbReference type="SUPFAM" id="SSF49899">
    <property type="entry name" value="Concanavalin A-like lectins/glucanases"/>
    <property type="match status" value="1"/>
</dbReference>
<evidence type="ECO:0000256" key="2">
    <source>
        <dbReference type="ARBA" id="ARBA00022729"/>
    </source>
</evidence>
<dbReference type="PANTHER" id="PTHR10963:SF55">
    <property type="entry name" value="GLYCOSIDE HYDROLASE FAMILY 16 PROTEIN"/>
    <property type="match status" value="1"/>
</dbReference>
<comment type="similarity">
    <text evidence="1">Belongs to the glycosyl hydrolase 16 family.</text>
</comment>
<feature type="domain" description="CBM6" evidence="5">
    <location>
        <begin position="998"/>
        <end position="1118"/>
    </location>
</feature>
<dbReference type="InterPro" id="IPR000421">
    <property type="entry name" value="FA58C"/>
</dbReference>
<dbReference type="EMBL" id="CP095049">
    <property type="protein sequence ID" value="UOQ55131.1"/>
    <property type="molecule type" value="Genomic_DNA"/>
</dbReference>
<dbReference type="CDD" id="cd08023">
    <property type="entry name" value="GH16_laminarinase_like"/>
    <property type="match status" value="1"/>
</dbReference>
<dbReference type="Pfam" id="PF00722">
    <property type="entry name" value="Glyco_hydro_16"/>
    <property type="match status" value="1"/>
</dbReference>
<evidence type="ECO:0000313" key="7">
    <source>
        <dbReference type="EMBL" id="UOQ55131.1"/>
    </source>
</evidence>
<dbReference type="Gene3D" id="2.60.40.10">
    <property type="entry name" value="Immunoglobulins"/>
    <property type="match status" value="2"/>
</dbReference>
<evidence type="ECO:0000313" key="8">
    <source>
        <dbReference type="Proteomes" id="UP000831785"/>
    </source>
</evidence>
<dbReference type="SMART" id="SM00089">
    <property type="entry name" value="PKD"/>
    <property type="match status" value="2"/>
</dbReference>
<feature type="domain" description="F5/8 type C" evidence="4">
    <location>
        <begin position="1205"/>
        <end position="1347"/>
    </location>
</feature>
<dbReference type="InterPro" id="IPR022409">
    <property type="entry name" value="PKD/Chitinase_dom"/>
</dbReference>
<organism evidence="7 8">
    <name type="scientific">Hymenobacter cellulosivorans</name>
    <dbReference type="NCBI Taxonomy" id="2932249"/>
    <lineage>
        <taxon>Bacteria</taxon>
        <taxon>Pseudomonadati</taxon>
        <taxon>Bacteroidota</taxon>
        <taxon>Cytophagia</taxon>
        <taxon>Cytophagales</taxon>
        <taxon>Hymenobacteraceae</taxon>
        <taxon>Hymenobacter</taxon>
    </lineage>
</organism>
<dbReference type="SMART" id="SM00606">
    <property type="entry name" value="CBD_IV"/>
    <property type="match status" value="1"/>
</dbReference>
<dbReference type="PANTHER" id="PTHR10963">
    <property type="entry name" value="GLYCOSYL HYDROLASE-RELATED"/>
    <property type="match status" value="1"/>
</dbReference>
<feature type="domain" description="GH16" evidence="6">
    <location>
        <begin position="20"/>
        <end position="282"/>
    </location>
</feature>
<dbReference type="RefSeq" id="WP_244723260.1">
    <property type="nucleotide sequence ID" value="NZ_CP095049.1"/>
</dbReference>
<dbReference type="InterPro" id="IPR026444">
    <property type="entry name" value="Secre_tail"/>
</dbReference>
<dbReference type="InterPro" id="IPR050546">
    <property type="entry name" value="Glycosyl_Hydrlase_16"/>
</dbReference>
<dbReference type="InterPro" id="IPR006584">
    <property type="entry name" value="Cellulose-bd_IV"/>
</dbReference>
<evidence type="ECO:0000256" key="3">
    <source>
        <dbReference type="SAM" id="SignalP"/>
    </source>
</evidence>
<name>A0ABY4FEM8_9BACT</name>
<dbReference type="Gene3D" id="2.60.120.260">
    <property type="entry name" value="Galactose-binding domain-like"/>
    <property type="match status" value="3"/>
</dbReference>
<dbReference type="PROSITE" id="PS50022">
    <property type="entry name" value="FA58C_3"/>
    <property type="match status" value="1"/>
</dbReference>